<protein>
    <submittedName>
        <fullName evidence="1">Uncharacterized protein</fullName>
    </submittedName>
</protein>
<gene>
    <name evidence="1" type="ORF">H5410_052317</name>
</gene>
<dbReference type="Proteomes" id="UP000824120">
    <property type="component" value="Chromosome 10"/>
</dbReference>
<evidence type="ECO:0000313" key="2">
    <source>
        <dbReference type="Proteomes" id="UP000824120"/>
    </source>
</evidence>
<keyword evidence="2" id="KW-1185">Reference proteome</keyword>
<dbReference type="OrthoDB" id="1303839at2759"/>
<dbReference type="EMBL" id="JACXVP010000010">
    <property type="protein sequence ID" value="KAG5581690.1"/>
    <property type="molecule type" value="Genomic_DNA"/>
</dbReference>
<reference evidence="1 2" key="1">
    <citation type="submission" date="2020-09" db="EMBL/GenBank/DDBJ databases">
        <title>De no assembly of potato wild relative species, Solanum commersonii.</title>
        <authorList>
            <person name="Cho K."/>
        </authorList>
    </citation>
    <scope>NUCLEOTIDE SEQUENCE [LARGE SCALE GENOMIC DNA]</scope>
    <source>
        <strain evidence="1">LZ3.2</strain>
        <tissue evidence="1">Leaf</tissue>
    </source>
</reference>
<name>A0A9J5X136_SOLCO</name>
<accession>A0A9J5X136</accession>
<evidence type="ECO:0000313" key="1">
    <source>
        <dbReference type="EMBL" id="KAG5581690.1"/>
    </source>
</evidence>
<comment type="caution">
    <text evidence="1">The sequence shown here is derived from an EMBL/GenBank/DDBJ whole genome shotgun (WGS) entry which is preliminary data.</text>
</comment>
<proteinExistence type="predicted"/>
<dbReference type="AlphaFoldDB" id="A0A9J5X136"/>
<organism evidence="1 2">
    <name type="scientific">Solanum commersonii</name>
    <name type="common">Commerson's wild potato</name>
    <name type="synonym">Commerson's nightshade</name>
    <dbReference type="NCBI Taxonomy" id="4109"/>
    <lineage>
        <taxon>Eukaryota</taxon>
        <taxon>Viridiplantae</taxon>
        <taxon>Streptophyta</taxon>
        <taxon>Embryophyta</taxon>
        <taxon>Tracheophyta</taxon>
        <taxon>Spermatophyta</taxon>
        <taxon>Magnoliopsida</taxon>
        <taxon>eudicotyledons</taxon>
        <taxon>Gunneridae</taxon>
        <taxon>Pentapetalae</taxon>
        <taxon>asterids</taxon>
        <taxon>lamiids</taxon>
        <taxon>Solanales</taxon>
        <taxon>Solanaceae</taxon>
        <taxon>Solanoideae</taxon>
        <taxon>Solaneae</taxon>
        <taxon>Solanum</taxon>
    </lineage>
</organism>
<sequence>MHVAKMRMLRWMYSHTRSDKIRNEDIQRKVEVTSVVDNMREARLKWLAKCVDAPVMRCKRSFTEDMTLARKVWRTCTRVEDEYVA</sequence>